<dbReference type="GO" id="GO:0009307">
    <property type="term" value="P:DNA restriction-modification system"/>
    <property type="evidence" value="ECO:0007669"/>
    <property type="project" value="UniProtKB-KW"/>
</dbReference>
<dbReference type="InterPro" id="IPR017985">
    <property type="entry name" value="MeTrfase_CN4_CS"/>
</dbReference>
<dbReference type="REBASE" id="153301">
    <property type="entry name" value="M.BspI48ORF4830P"/>
</dbReference>
<dbReference type="KEGG" id="bcae:A4V03_04830"/>
<dbReference type="SUPFAM" id="SSF53335">
    <property type="entry name" value="S-adenosyl-L-methionine-dependent methyltransferases"/>
    <property type="match status" value="2"/>
</dbReference>
<accession>A0A1C7H066</accession>
<dbReference type="GO" id="GO:0032259">
    <property type="term" value="P:methylation"/>
    <property type="evidence" value="ECO:0007669"/>
    <property type="project" value="UniProtKB-KW"/>
</dbReference>
<keyword evidence="3 8" id="KW-0489">Methyltransferase</keyword>
<evidence type="ECO:0000256" key="7">
    <source>
        <dbReference type="ARBA" id="ARBA00049120"/>
    </source>
</evidence>
<dbReference type="PROSITE" id="PS00093">
    <property type="entry name" value="N4_MTASE"/>
    <property type="match status" value="1"/>
</dbReference>
<dbReference type="EMBL" id="CP015401">
    <property type="protein sequence ID" value="ANU56977.1"/>
    <property type="molecule type" value="Genomic_DNA"/>
</dbReference>
<evidence type="ECO:0000256" key="5">
    <source>
        <dbReference type="ARBA" id="ARBA00022691"/>
    </source>
</evidence>
<dbReference type="AlphaFoldDB" id="A0A1C7H066"/>
<dbReference type="GO" id="GO:0003677">
    <property type="term" value="F:DNA binding"/>
    <property type="evidence" value="ECO:0007669"/>
    <property type="project" value="InterPro"/>
</dbReference>
<keyword evidence="4 8" id="KW-0808">Transferase</keyword>
<dbReference type="EC" id="2.1.1.113" evidence="2"/>
<dbReference type="Gene3D" id="3.40.50.150">
    <property type="entry name" value="Vaccinia Virus protein VP39"/>
    <property type="match status" value="2"/>
</dbReference>
<evidence type="ECO:0000256" key="1">
    <source>
        <dbReference type="ARBA" id="ARBA00010203"/>
    </source>
</evidence>
<evidence type="ECO:0000256" key="2">
    <source>
        <dbReference type="ARBA" id="ARBA00012185"/>
    </source>
</evidence>
<dbReference type="InterPro" id="IPR029063">
    <property type="entry name" value="SAM-dependent_MTases_sf"/>
</dbReference>
<dbReference type="Proteomes" id="UP000092631">
    <property type="component" value="Chromosome"/>
</dbReference>
<protein>
    <recommendedName>
        <fullName evidence="2">site-specific DNA-methyltransferase (cytosine-N(4)-specific)</fullName>
        <ecNumber evidence="2">2.1.1.113</ecNumber>
    </recommendedName>
</protein>
<comment type="catalytic activity">
    <reaction evidence="7">
        <text>a 2'-deoxycytidine in DNA + S-adenosyl-L-methionine = an N(4)-methyl-2'-deoxycytidine in DNA + S-adenosyl-L-homocysteine + H(+)</text>
        <dbReference type="Rhea" id="RHEA:16857"/>
        <dbReference type="Rhea" id="RHEA-COMP:11369"/>
        <dbReference type="Rhea" id="RHEA-COMP:13674"/>
        <dbReference type="ChEBI" id="CHEBI:15378"/>
        <dbReference type="ChEBI" id="CHEBI:57856"/>
        <dbReference type="ChEBI" id="CHEBI:59789"/>
        <dbReference type="ChEBI" id="CHEBI:85452"/>
        <dbReference type="ChEBI" id="CHEBI:137933"/>
        <dbReference type="EC" id="2.1.1.113"/>
    </reaction>
</comment>
<keyword evidence="5" id="KW-0949">S-adenosyl-L-methionine</keyword>
<reference evidence="9" key="1">
    <citation type="submission" date="2016-04" db="EMBL/GenBank/DDBJ databases">
        <title>Complete Genome Sequences of Twelve Strains of a Stable Defined Moderately Diverse Mouse Microbiota 2 (sDMDMm2).</title>
        <authorList>
            <person name="Uchimura Y."/>
            <person name="Wyss M."/>
            <person name="Brugiroux S."/>
            <person name="Limenitakis J.P."/>
            <person name="Stecher B."/>
            <person name="McCoy K.D."/>
            <person name="Macpherson A.J."/>
        </authorList>
    </citation>
    <scope>NUCLEOTIDE SEQUENCE [LARGE SCALE GENOMIC DNA]</scope>
    <source>
        <strain evidence="9">I48</strain>
    </source>
</reference>
<evidence type="ECO:0000313" key="8">
    <source>
        <dbReference type="EMBL" id="ANU56977.1"/>
    </source>
</evidence>
<comment type="similarity">
    <text evidence="1">Belongs to the N(4)/N(6)-methyltransferase family. N(4) subfamily.</text>
</comment>
<keyword evidence="6" id="KW-0680">Restriction system</keyword>
<evidence type="ECO:0000313" key="9">
    <source>
        <dbReference type="Proteomes" id="UP000092631"/>
    </source>
</evidence>
<dbReference type="GO" id="GO:0015667">
    <property type="term" value="F:site-specific DNA-methyltransferase (cytosine-N4-specific) activity"/>
    <property type="evidence" value="ECO:0007669"/>
    <property type="project" value="UniProtKB-EC"/>
</dbReference>
<evidence type="ECO:0000256" key="4">
    <source>
        <dbReference type="ARBA" id="ARBA00022679"/>
    </source>
</evidence>
<dbReference type="OrthoDB" id="9800801at2"/>
<name>A0A1C7H066_9BACE</name>
<evidence type="ECO:0000256" key="3">
    <source>
        <dbReference type="ARBA" id="ARBA00022603"/>
    </source>
</evidence>
<gene>
    <name evidence="8" type="ORF">A4V03_04830</name>
</gene>
<keyword evidence="9" id="KW-1185">Reference proteome</keyword>
<sequence>MIIDTNIGSAKDNMRSAIHNWYKFTAGFSYKFVDFIVDDMDTIPNCIYEPFAGCGTTLVAAQKKGILSIGNESQKLMCDVINAKLNWDINVDTYNKCMHQILHYVEMHNNIDVLDLHCHELLEGLYDKATLKELYLIRDAIRLLNNEKYELFFNLAISQTLHKSAIHPIAVPYIVRSKKQVNCGNALDKFQSIAKQMLEDLRSVPHNNRLAQVYNADSRKKNNYISDSSCDLCITSPPYLNNLDYGEVSKVHTHFFELTNNWRDITEKVRHNLVTGATTHYKDADFDIETFCTSEFAASNQLLMQELKNLFYNILKNSKERKGKKSFHILMMHYFEDMYYVLKEMYRVLKPNSKAYLILGDSAPYGVYVPTTRIIGQISQSLGFGDYEIYKIRERGNKWKNLKNRHSVELSENILILSR</sequence>
<evidence type="ECO:0000256" key="6">
    <source>
        <dbReference type="ARBA" id="ARBA00022747"/>
    </source>
</evidence>
<proteinExistence type="inferred from homology"/>
<organism evidence="8 9">
    <name type="scientific">Bacteroides caecimuris</name>
    <dbReference type="NCBI Taxonomy" id="1796613"/>
    <lineage>
        <taxon>Bacteria</taxon>
        <taxon>Pseudomonadati</taxon>
        <taxon>Bacteroidota</taxon>
        <taxon>Bacteroidia</taxon>
        <taxon>Bacteroidales</taxon>
        <taxon>Bacteroidaceae</taxon>
        <taxon>Bacteroides</taxon>
    </lineage>
</organism>